<evidence type="ECO:0000256" key="1">
    <source>
        <dbReference type="ARBA" id="ARBA00001927"/>
    </source>
</evidence>
<proteinExistence type="predicted"/>
<keyword evidence="2" id="KW-0813">Transport</keyword>
<evidence type="ECO:0000256" key="7">
    <source>
        <dbReference type="ARBA" id="ARBA00023291"/>
    </source>
</evidence>
<dbReference type="RefSeq" id="WP_114452619.1">
    <property type="nucleotide sequence ID" value="NZ_QPJC01000004.1"/>
</dbReference>
<dbReference type="AlphaFoldDB" id="A0A368VWJ2"/>
<dbReference type="PANTHER" id="PTHR36923:SF3">
    <property type="entry name" value="FERREDOXIN"/>
    <property type="match status" value="1"/>
</dbReference>
<evidence type="ECO:0000256" key="4">
    <source>
        <dbReference type="ARBA" id="ARBA00022982"/>
    </source>
</evidence>
<comment type="caution">
    <text evidence="9">The sequence shown here is derived from an EMBL/GenBank/DDBJ whole genome shotgun (WGS) entry which is preliminary data.</text>
</comment>
<name>A0A368VWJ2_9ACTN</name>
<sequence length="70" mass="7648">MEVSVDPRLCEANGVCVGLAPGVFALDDEEMLRIRQPAEDSEELERVVKAVQLCPKGALEIRTPESEPNP</sequence>
<dbReference type="GO" id="GO:0046872">
    <property type="term" value="F:metal ion binding"/>
    <property type="evidence" value="ECO:0007669"/>
    <property type="project" value="UniProtKB-KW"/>
</dbReference>
<evidence type="ECO:0000256" key="6">
    <source>
        <dbReference type="ARBA" id="ARBA00023014"/>
    </source>
</evidence>
<keyword evidence="6" id="KW-0411">Iron-sulfur</keyword>
<keyword evidence="10" id="KW-1185">Reference proteome</keyword>
<keyword evidence="7" id="KW-0003">3Fe-4S</keyword>
<dbReference type="Proteomes" id="UP000253495">
    <property type="component" value="Unassembled WGS sequence"/>
</dbReference>
<keyword evidence="4" id="KW-0249">Electron transport</keyword>
<keyword evidence="5" id="KW-0408">Iron</keyword>
<dbReference type="PANTHER" id="PTHR36923">
    <property type="entry name" value="FERREDOXIN"/>
    <property type="match status" value="1"/>
</dbReference>
<dbReference type="GO" id="GO:0051538">
    <property type="term" value="F:3 iron, 4 sulfur cluster binding"/>
    <property type="evidence" value="ECO:0007669"/>
    <property type="project" value="UniProtKB-KW"/>
</dbReference>
<evidence type="ECO:0000256" key="2">
    <source>
        <dbReference type="ARBA" id="ARBA00022448"/>
    </source>
</evidence>
<protein>
    <submittedName>
        <fullName evidence="9">Ferredoxin</fullName>
    </submittedName>
</protein>
<evidence type="ECO:0000313" key="10">
    <source>
        <dbReference type="Proteomes" id="UP000253495"/>
    </source>
</evidence>
<dbReference type="OrthoDB" id="3215002at2"/>
<dbReference type="Gene3D" id="3.30.70.20">
    <property type="match status" value="1"/>
</dbReference>
<dbReference type="InterPro" id="IPR051269">
    <property type="entry name" value="Fe-S_cluster_ET"/>
</dbReference>
<comment type="cofactor">
    <cofactor evidence="1">
        <name>[3Fe-4S] cluster</name>
        <dbReference type="ChEBI" id="CHEBI:21137"/>
    </cofactor>
</comment>
<keyword evidence="3" id="KW-0479">Metal-binding</keyword>
<evidence type="ECO:0000256" key="3">
    <source>
        <dbReference type="ARBA" id="ARBA00022723"/>
    </source>
</evidence>
<dbReference type="Pfam" id="PF06902">
    <property type="entry name" value="Fer4_19"/>
    <property type="match status" value="1"/>
</dbReference>
<organism evidence="9 10">
    <name type="scientific">Halopolyspora algeriensis</name>
    <dbReference type="NCBI Taxonomy" id="1500506"/>
    <lineage>
        <taxon>Bacteria</taxon>
        <taxon>Bacillati</taxon>
        <taxon>Actinomycetota</taxon>
        <taxon>Actinomycetes</taxon>
        <taxon>Actinomycetes incertae sedis</taxon>
        <taxon>Halopolyspora</taxon>
    </lineage>
</organism>
<accession>A0A368VWJ2</accession>
<gene>
    <name evidence="9" type="ORF">DFQ14_104126</name>
</gene>
<dbReference type="SUPFAM" id="SSF54862">
    <property type="entry name" value="4Fe-4S ferredoxins"/>
    <property type="match status" value="1"/>
</dbReference>
<dbReference type="EMBL" id="QPJC01000004">
    <property type="protein sequence ID" value="RCW44537.1"/>
    <property type="molecule type" value="Genomic_DNA"/>
</dbReference>
<evidence type="ECO:0000259" key="8">
    <source>
        <dbReference type="Pfam" id="PF06902"/>
    </source>
</evidence>
<dbReference type="InterPro" id="IPR010693">
    <property type="entry name" value="Divergent_4Fe-4S_mono-cluster"/>
</dbReference>
<evidence type="ECO:0000256" key="5">
    <source>
        <dbReference type="ARBA" id="ARBA00023004"/>
    </source>
</evidence>
<reference evidence="9 10" key="1">
    <citation type="submission" date="2018-07" db="EMBL/GenBank/DDBJ databases">
        <title>Genomic Encyclopedia of Type Strains, Phase III (KMG-III): the genomes of soil and plant-associated and newly described type strains.</title>
        <authorList>
            <person name="Whitman W."/>
        </authorList>
    </citation>
    <scope>NUCLEOTIDE SEQUENCE [LARGE SCALE GENOMIC DNA]</scope>
    <source>
        <strain evidence="9 10">CECT 8575</strain>
    </source>
</reference>
<evidence type="ECO:0000313" key="9">
    <source>
        <dbReference type="EMBL" id="RCW44537.1"/>
    </source>
</evidence>
<feature type="domain" description="Divergent 4Fe-4S mono-cluster" evidence="8">
    <location>
        <begin position="2"/>
        <end position="62"/>
    </location>
</feature>